<dbReference type="Pfam" id="PF01190">
    <property type="entry name" value="Pollen_Ole_e_1"/>
    <property type="match status" value="1"/>
</dbReference>
<evidence type="ECO:0008006" key="5">
    <source>
        <dbReference type="Google" id="ProtNLM"/>
    </source>
</evidence>
<name>A0A4V4H766_MUSBA</name>
<dbReference type="PANTHER" id="PTHR47273:SF4">
    <property type="entry name" value="EXPRESSED PROTEIN"/>
    <property type="match status" value="1"/>
</dbReference>
<evidence type="ECO:0000313" key="4">
    <source>
        <dbReference type="Proteomes" id="UP000317650"/>
    </source>
</evidence>
<keyword evidence="4" id="KW-1185">Reference proteome</keyword>
<evidence type="ECO:0000256" key="1">
    <source>
        <dbReference type="SAM" id="MobiDB-lite"/>
    </source>
</evidence>
<evidence type="ECO:0000313" key="3">
    <source>
        <dbReference type="EMBL" id="THU62576.1"/>
    </source>
</evidence>
<dbReference type="AlphaFoldDB" id="A0A4V4H766"/>
<dbReference type="EMBL" id="PYDT01000004">
    <property type="protein sequence ID" value="THU62576.1"/>
    <property type="molecule type" value="Genomic_DNA"/>
</dbReference>
<sequence>MAARAHCSLALSLLCIFLCSSAGGGAREQLPSALVVGTVFCDTCFRQELAESSYFISGASVAVECGDAANQLGYRKVATTDRRGVFGVRLPPRISRNLGLVEACSVKLLRSNEPFCAVAASATTAGLRLQSRRNGVHVYSAGFFSFKPLNPPELCHQKPQLDQAAFFLPSPPSFGGVPVPANPLFPPPSLLPPNPLFPPPSLLPPNPLQPPPSVLPPFPLQPPPAPSFNLPPVPLLTPPPPPPPVLPFPPVPFVPVPRFPGVPPASSWKKTSP</sequence>
<accession>A0A4V4H766</accession>
<keyword evidence="2" id="KW-0732">Signal</keyword>
<protein>
    <recommendedName>
        <fullName evidence="5">Pollen Ole e 1 allergen and extensin family protein</fullName>
    </recommendedName>
</protein>
<feature type="signal peptide" evidence="2">
    <location>
        <begin position="1"/>
        <end position="26"/>
    </location>
</feature>
<proteinExistence type="predicted"/>
<gene>
    <name evidence="3" type="ORF">C4D60_Mb01t06570</name>
</gene>
<organism evidence="3 4">
    <name type="scientific">Musa balbisiana</name>
    <name type="common">Banana</name>
    <dbReference type="NCBI Taxonomy" id="52838"/>
    <lineage>
        <taxon>Eukaryota</taxon>
        <taxon>Viridiplantae</taxon>
        <taxon>Streptophyta</taxon>
        <taxon>Embryophyta</taxon>
        <taxon>Tracheophyta</taxon>
        <taxon>Spermatophyta</taxon>
        <taxon>Magnoliopsida</taxon>
        <taxon>Liliopsida</taxon>
        <taxon>Zingiberales</taxon>
        <taxon>Musaceae</taxon>
        <taxon>Musa</taxon>
    </lineage>
</organism>
<dbReference type="Proteomes" id="UP000317650">
    <property type="component" value="Chromosome 1"/>
</dbReference>
<dbReference type="PANTHER" id="PTHR47273">
    <property type="entry name" value="EXPRESSED PROTEIN"/>
    <property type="match status" value="1"/>
</dbReference>
<reference evidence="3 4" key="1">
    <citation type="journal article" date="2019" name="Nat. Plants">
        <title>Genome sequencing of Musa balbisiana reveals subgenome evolution and function divergence in polyploid bananas.</title>
        <authorList>
            <person name="Yao X."/>
        </authorList>
    </citation>
    <scope>NUCLEOTIDE SEQUENCE [LARGE SCALE GENOMIC DNA]</scope>
    <source>
        <strain evidence="4">cv. DH-PKW</strain>
        <tissue evidence="3">Leaves</tissue>
    </source>
</reference>
<comment type="caution">
    <text evidence="3">The sequence shown here is derived from an EMBL/GenBank/DDBJ whole genome shotgun (WGS) entry which is preliminary data.</text>
</comment>
<dbReference type="STRING" id="52838.A0A4V4H766"/>
<evidence type="ECO:0000256" key="2">
    <source>
        <dbReference type="SAM" id="SignalP"/>
    </source>
</evidence>
<feature type="chain" id="PRO_5021027296" description="Pollen Ole e 1 allergen and extensin family protein" evidence="2">
    <location>
        <begin position="27"/>
        <end position="273"/>
    </location>
</feature>
<feature type="region of interest" description="Disordered" evidence="1">
    <location>
        <begin position="201"/>
        <end position="221"/>
    </location>
</feature>